<gene>
    <name evidence="3" type="ORF">IAA86_07275</name>
</gene>
<dbReference type="EMBL" id="DVJQ01000061">
    <property type="protein sequence ID" value="HIS74805.1"/>
    <property type="molecule type" value="Genomic_DNA"/>
</dbReference>
<comment type="caution">
    <text evidence="3">The sequence shown here is derived from an EMBL/GenBank/DDBJ whole genome shotgun (WGS) entry which is preliminary data.</text>
</comment>
<protein>
    <submittedName>
        <fullName evidence="3">Amidohydrolase family protein</fullName>
    </submittedName>
</protein>
<dbReference type="SUPFAM" id="SSF51338">
    <property type="entry name" value="Composite domain of metallo-dependent hydrolases"/>
    <property type="match status" value="1"/>
</dbReference>
<evidence type="ECO:0000313" key="3">
    <source>
        <dbReference type="EMBL" id="HIS74805.1"/>
    </source>
</evidence>
<dbReference type="InterPro" id="IPR050287">
    <property type="entry name" value="MTA/SAH_deaminase"/>
</dbReference>
<dbReference type="Pfam" id="PF01979">
    <property type="entry name" value="Amidohydro_1"/>
    <property type="match status" value="1"/>
</dbReference>
<sequence>MAKGYSAKWIIAADGNLYEDCTLVVDEGKVEKIVKTEQLKEGECKNIKDYGRCVITPGFINLHNHLQYSDVNTKEYGVKYAFKKAYTILKKHYFVAGIKKTSFVYKLADLLSKYFCLSAQHKLASFKKGLELSLLAGTTCVAQLSKESKYFNVLNDTPIKTYLFFELFSDSPETSKEEFRTIQKKIDKLLKQKSDNTFVGVAPHSVCSVHKRLFKILAKYCRKNNILMTIRISESQEEKDWLKYGFSDIDLLNEFCSNKKFEPIFKGVTSTQYLAAMDVLNKRLIASYGNYLNDDDLEILKENKVALAYCPRVSKNLHDKMLDFDKVLKYFPKRFGFGTNSLAFNSDLSLLNELRYVNKGQLNTLEAIEYLTCHPAKILRLDNIIGSLETGKDADFNVFLLKDNEDYNELLNKSYPDFVYIKGLRKVQNKKLR</sequence>
<dbReference type="InterPro" id="IPR006680">
    <property type="entry name" value="Amidohydro-rel"/>
</dbReference>
<dbReference type="InterPro" id="IPR011059">
    <property type="entry name" value="Metal-dep_hydrolase_composite"/>
</dbReference>
<evidence type="ECO:0000256" key="1">
    <source>
        <dbReference type="ARBA" id="ARBA00022801"/>
    </source>
</evidence>
<feature type="domain" description="Amidohydrolase-related" evidence="2">
    <location>
        <begin position="54"/>
        <end position="423"/>
    </location>
</feature>
<evidence type="ECO:0000259" key="2">
    <source>
        <dbReference type="Pfam" id="PF01979"/>
    </source>
</evidence>
<dbReference type="InterPro" id="IPR032466">
    <property type="entry name" value="Metal_Hydrolase"/>
</dbReference>
<reference evidence="3" key="2">
    <citation type="journal article" date="2021" name="PeerJ">
        <title>Extensive microbial diversity within the chicken gut microbiome revealed by metagenomics and culture.</title>
        <authorList>
            <person name="Gilroy R."/>
            <person name="Ravi A."/>
            <person name="Getino M."/>
            <person name="Pursley I."/>
            <person name="Horton D.L."/>
            <person name="Alikhan N.F."/>
            <person name="Baker D."/>
            <person name="Gharbi K."/>
            <person name="Hall N."/>
            <person name="Watson M."/>
            <person name="Adriaenssens E.M."/>
            <person name="Foster-Nyarko E."/>
            <person name="Jarju S."/>
            <person name="Secka A."/>
            <person name="Antonio M."/>
            <person name="Oren A."/>
            <person name="Chaudhuri R.R."/>
            <person name="La Ragione R."/>
            <person name="Hildebrand F."/>
            <person name="Pallen M.J."/>
        </authorList>
    </citation>
    <scope>NUCLEOTIDE SEQUENCE</scope>
    <source>
        <strain evidence="3">CHK152-2871</strain>
    </source>
</reference>
<dbReference type="PANTHER" id="PTHR43794:SF11">
    <property type="entry name" value="AMIDOHYDROLASE-RELATED DOMAIN-CONTAINING PROTEIN"/>
    <property type="match status" value="1"/>
</dbReference>
<dbReference type="Gene3D" id="2.30.40.10">
    <property type="entry name" value="Urease, subunit C, domain 1"/>
    <property type="match status" value="1"/>
</dbReference>
<name>A0A9D1FKC9_9BACT</name>
<dbReference type="AlphaFoldDB" id="A0A9D1FKC9"/>
<accession>A0A9D1FKC9</accession>
<dbReference type="Proteomes" id="UP000886865">
    <property type="component" value="Unassembled WGS sequence"/>
</dbReference>
<organism evidence="3 4">
    <name type="scientific">Candidatus Galligastranaerophilus intestinavium</name>
    <dbReference type="NCBI Taxonomy" id="2840836"/>
    <lineage>
        <taxon>Bacteria</taxon>
        <taxon>Candidatus Galligastranaerophilus</taxon>
    </lineage>
</organism>
<dbReference type="PANTHER" id="PTHR43794">
    <property type="entry name" value="AMINOHYDROLASE SSNA-RELATED"/>
    <property type="match status" value="1"/>
</dbReference>
<dbReference type="SUPFAM" id="SSF51556">
    <property type="entry name" value="Metallo-dependent hydrolases"/>
    <property type="match status" value="1"/>
</dbReference>
<reference evidence="3" key="1">
    <citation type="submission" date="2020-10" db="EMBL/GenBank/DDBJ databases">
        <authorList>
            <person name="Gilroy R."/>
        </authorList>
    </citation>
    <scope>NUCLEOTIDE SEQUENCE</scope>
    <source>
        <strain evidence="3">CHK152-2871</strain>
    </source>
</reference>
<keyword evidence="1" id="KW-0378">Hydrolase</keyword>
<dbReference type="GO" id="GO:0016810">
    <property type="term" value="F:hydrolase activity, acting on carbon-nitrogen (but not peptide) bonds"/>
    <property type="evidence" value="ECO:0007669"/>
    <property type="project" value="InterPro"/>
</dbReference>
<evidence type="ECO:0000313" key="4">
    <source>
        <dbReference type="Proteomes" id="UP000886865"/>
    </source>
</evidence>
<proteinExistence type="predicted"/>
<dbReference type="Gene3D" id="3.20.20.140">
    <property type="entry name" value="Metal-dependent hydrolases"/>
    <property type="match status" value="1"/>
</dbReference>